<sequence>MTFEIPEGYSIVSEEEHADAVRESAEPHKFVTAGVIRKGWLSDIWTVSEDDEPEYLVDCN</sequence>
<keyword evidence="3" id="KW-1185">Reference proteome</keyword>
<evidence type="ECO:0000313" key="1">
    <source>
        <dbReference type="EMBL" id="QDH93883.1"/>
    </source>
</evidence>
<proteinExistence type="predicted"/>
<evidence type="ECO:0000313" key="3">
    <source>
        <dbReference type="Proteomes" id="UP000315413"/>
    </source>
</evidence>
<dbReference type="GeneID" id="65121255"/>
<reference evidence="1 3" key="1">
    <citation type="submission" date="2019-05" db="EMBL/GenBank/DDBJ databases">
        <authorList>
            <person name="Anderson M.E."/>
            <person name="Poser W.S.A."/>
            <person name="Smith D.I."/>
            <person name="Mcgriff A.K."/>
            <person name="Powell E.A."/>
            <person name="Stamm J."/>
            <person name="Caruso S.M."/>
            <person name="Garlena R.A."/>
            <person name="Russell D.A."/>
            <person name="Pope W.H."/>
            <person name="Jacobs-Sera D."/>
            <person name="Hatfull G.F."/>
        </authorList>
    </citation>
    <scope>NUCLEOTIDE SEQUENCE [LARGE SCALE GENOMIC DNA]</scope>
</reference>
<name>A0A514DJT9_9CAUD</name>
<dbReference type="Proteomes" id="UP000315413">
    <property type="component" value="Segment"/>
</dbReference>
<evidence type="ECO:0000313" key="2">
    <source>
        <dbReference type="EMBL" id="QDH94086.1"/>
    </source>
</evidence>
<organism evidence="1 3">
    <name type="scientific">Streptomyces phage Evy</name>
    <dbReference type="NCBI Taxonomy" id="2588514"/>
    <lineage>
        <taxon>Viruses</taxon>
        <taxon>Duplodnaviria</taxon>
        <taxon>Heunggongvirae</taxon>
        <taxon>Uroviricota</taxon>
        <taxon>Caudoviricetes</taxon>
        <taxon>Stanwilliamsviridae</taxon>
        <taxon>Boydwoodruffvirinae</taxon>
        <taxon>Samistivirus</taxon>
        <taxon>Samistivirus evy</taxon>
    </lineage>
</organism>
<protein>
    <submittedName>
        <fullName evidence="1">Uncharacterized protein</fullName>
    </submittedName>
</protein>
<dbReference type="EMBL" id="MK977711">
    <property type="protein sequence ID" value="QDH93883.1"/>
    <property type="molecule type" value="Genomic_DNA"/>
</dbReference>
<dbReference type="EMBL" id="MK977711">
    <property type="protein sequence ID" value="QDH94086.1"/>
    <property type="molecule type" value="Genomic_DNA"/>
</dbReference>
<dbReference type="RefSeq" id="YP_010103392.1">
    <property type="nucleotide sequence ID" value="NC_055809.1"/>
</dbReference>
<gene>
    <name evidence="1" type="primary">14</name>
    <name evidence="2" type="synonym">252</name>
    <name evidence="1" type="ORF">SEA_EVY_14</name>
    <name evidence="2" type="ORF">SEA_EVY_252</name>
</gene>
<dbReference type="KEGG" id="vg:65121255"/>
<accession>A0A514DJT9</accession>